<comment type="similarity">
    <text evidence="1">Belongs to the bacterial ribosomal protein bL21 family.</text>
</comment>
<dbReference type="PANTHER" id="PTHR21349">
    <property type="entry name" value="50S RIBOSOMAL PROTEIN L21"/>
    <property type="match status" value="1"/>
</dbReference>
<evidence type="ECO:0000256" key="3">
    <source>
        <dbReference type="SAM" id="MobiDB-lite"/>
    </source>
</evidence>
<accession>A0AAV9XFQ5</accession>
<dbReference type="PANTHER" id="PTHR21349:SF0">
    <property type="entry name" value="LARGE RIBOSOMAL SUBUNIT PROTEIN BL21M"/>
    <property type="match status" value="1"/>
</dbReference>
<evidence type="ECO:0000313" key="5">
    <source>
        <dbReference type="Proteomes" id="UP001365542"/>
    </source>
</evidence>
<dbReference type="Pfam" id="PF00829">
    <property type="entry name" value="Ribosomal_L21p"/>
    <property type="match status" value="1"/>
</dbReference>
<dbReference type="EMBL" id="JAVHJO010000004">
    <property type="protein sequence ID" value="KAK6540935.1"/>
    <property type="molecule type" value="Genomic_DNA"/>
</dbReference>
<evidence type="ECO:0000313" key="4">
    <source>
        <dbReference type="EMBL" id="KAK6540935.1"/>
    </source>
</evidence>
<proteinExistence type="inferred from homology"/>
<name>A0AAV9XFQ5_9PEZI</name>
<comment type="caution">
    <text evidence="4">The sequence shown here is derived from an EMBL/GenBank/DDBJ whole genome shotgun (WGS) entry which is preliminary data.</text>
</comment>
<sequence>MSFIPTLTRRAFLRETCLLSPRSLLLPTLSASRIPLPPPHQIRHTSTATPPTSNTTPLPTTILTNPTSTPTSSPSTSLSQSLPDLTNIKTLHTALRHQPPYYTTIHIHSYPYLVTLGDKVTLPALLYGPPSPTNPLNKPLQPGDVIRLTHASTLGSRDFTMKGAPFIDERLFTCKAVVLEVTSEPMRKKEKTKRRQRRVKTVTSKHRYTVLSICQLDVHDLPEGLEGEVKAAEEKEVKAAEKRAKRAEKKAVKEVA</sequence>
<dbReference type="AlphaFoldDB" id="A0AAV9XFQ5"/>
<keyword evidence="5" id="KW-1185">Reference proteome</keyword>
<feature type="compositionally biased region" description="Low complexity" evidence="3">
    <location>
        <begin position="45"/>
        <end position="82"/>
    </location>
</feature>
<feature type="region of interest" description="Disordered" evidence="3">
    <location>
        <begin position="35"/>
        <end position="82"/>
    </location>
</feature>
<gene>
    <name evidence="4" type="ORF">TWF694_008318</name>
</gene>
<dbReference type="GO" id="GO:0005762">
    <property type="term" value="C:mitochondrial large ribosomal subunit"/>
    <property type="evidence" value="ECO:0007669"/>
    <property type="project" value="TreeGrafter"/>
</dbReference>
<evidence type="ECO:0000256" key="2">
    <source>
        <dbReference type="ARBA" id="ARBA00044129"/>
    </source>
</evidence>
<organism evidence="4 5">
    <name type="scientific">Orbilia ellipsospora</name>
    <dbReference type="NCBI Taxonomy" id="2528407"/>
    <lineage>
        <taxon>Eukaryota</taxon>
        <taxon>Fungi</taxon>
        <taxon>Dikarya</taxon>
        <taxon>Ascomycota</taxon>
        <taxon>Pezizomycotina</taxon>
        <taxon>Orbiliomycetes</taxon>
        <taxon>Orbiliales</taxon>
        <taxon>Orbiliaceae</taxon>
        <taxon>Orbilia</taxon>
    </lineage>
</organism>
<dbReference type="InterPro" id="IPR028909">
    <property type="entry name" value="bL21-like"/>
</dbReference>
<dbReference type="SUPFAM" id="SSF141091">
    <property type="entry name" value="L21p-like"/>
    <property type="match status" value="1"/>
</dbReference>
<evidence type="ECO:0000256" key="1">
    <source>
        <dbReference type="ARBA" id="ARBA00008563"/>
    </source>
</evidence>
<dbReference type="GO" id="GO:0003735">
    <property type="term" value="F:structural constituent of ribosome"/>
    <property type="evidence" value="ECO:0007669"/>
    <property type="project" value="TreeGrafter"/>
</dbReference>
<dbReference type="Proteomes" id="UP001365542">
    <property type="component" value="Unassembled WGS sequence"/>
</dbReference>
<protein>
    <recommendedName>
        <fullName evidence="2">Large ribosomal subunit protein bL21m</fullName>
    </recommendedName>
</protein>
<dbReference type="InterPro" id="IPR036164">
    <property type="entry name" value="bL21-like_sf"/>
</dbReference>
<reference evidence="4 5" key="1">
    <citation type="submission" date="2019-10" db="EMBL/GenBank/DDBJ databases">
        <authorList>
            <person name="Palmer J.M."/>
        </authorList>
    </citation>
    <scope>NUCLEOTIDE SEQUENCE [LARGE SCALE GENOMIC DNA]</scope>
    <source>
        <strain evidence="4 5">TWF694</strain>
    </source>
</reference>